<dbReference type="InterPro" id="IPR041095">
    <property type="entry name" value="EFG_II"/>
</dbReference>
<dbReference type="InterPro" id="IPR009000">
    <property type="entry name" value="Transl_B-barrel_sf"/>
</dbReference>
<dbReference type="SUPFAM" id="SSF50447">
    <property type="entry name" value="Translation proteins"/>
    <property type="match status" value="1"/>
</dbReference>
<dbReference type="eggNOG" id="KOG0464">
    <property type="taxonomic scope" value="Eukaryota"/>
</dbReference>
<feature type="domain" description="Tr-type G" evidence="5">
    <location>
        <begin position="37"/>
        <end position="318"/>
    </location>
</feature>
<reference evidence="6" key="1">
    <citation type="submission" date="2007-04" db="EMBL/GenBank/DDBJ databases">
        <title>Annotation of Pediculus humanus corporis strain USDA.</title>
        <authorList>
            <person name="Kirkness E."/>
            <person name="Hannick L."/>
            <person name="Hass B."/>
            <person name="Bruggner R."/>
            <person name="Lawson D."/>
            <person name="Bidwell S."/>
            <person name="Joardar V."/>
            <person name="Caler E."/>
            <person name="Walenz B."/>
            <person name="Inman J."/>
            <person name="Schobel S."/>
            <person name="Galinsky K."/>
            <person name="Amedeo P."/>
            <person name="Strausberg R."/>
        </authorList>
    </citation>
    <scope>NUCLEOTIDE SEQUENCE</scope>
    <source>
        <strain evidence="6">USDA</strain>
    </source>
</reference>
<dbReference type="InterPro" id="IPR035647">
    <property type="entry name" value="EFG_III/V"/>
</dbReference>
<dbReference type="Pfam" id="PF14492">
    <property type="entry name" value="EFG_III"/>
    <property type="match status" value="1"/>
</dbReference>
<organism>
    <name type="scientific">Pediculus humanus subsp. corporis</name>
    <name type="common">Body louse</name>
    <dbReference type="NCBI Taxonomy" id="121224"/>
    <lineage>
        <taxon>Eukaryota</taxon>
        <taxon>Metazoa</taxon>
        <taxon>Ecdysozoa</taxon>
        <taxon>Arthropoda</taxon>
        <taxon>Hexapoda</taxon>
        <taxon>Insecta</taxon>
        <taxon>Pterygota</taxon>
        <taxon>Neoptera</taxon>
        <taxon>Paraneoptera</taxon>
        <taxon>Psocodea</taxon>
        <taxon>Troctomorpha</taxon>
        <taxon>Phthiraptera</taxon>
        <taxon>Anoplura</taxon>
        <taxon>Pediculidae</taxon>
        <taxon>Pediculus</taxon>
    </lineage>
</organism>
<evidence type="ECO:0000259" key="5">
    <source>
        <dbReference type="PROSITE" id="PS51722"/>
    </source>
</evidence>
<dbReference type="CTD" id="8236045"/>
<dbReference type="InterPro" id="IPR005225">
    <property type="entry name" value="Small_GTP-bd"/>
</dbReference>
<proteinExistence type="predicted"/>
<dbReference type="PROSITE" id="PS51722">
    <property type="entry name" value="G_TR_2"/>
    <property type="match status" value="1"/>
</dbReference>
<dbReference type="GO" id="GO:0003746">
    <property type="term" value="F:translation elongation factor activity"/>
    <property type="evidence" value="ECO:0007669"/>
    <property type="project" value="UniProtKB-KW"/>
</dbReference>
<dbReference type="SUPFAM" id="SSF54980">
    <property type="entry name" value="EF-G C-terminal domain-like"/>
    <property type="match status" value="2"/>
</dbReference>
<dbReference type="FunFam" id="3.30.70.240:FF:000001">
    <property type="entry name" value="Elongation factor G"/>
    <property type="match status" value="1"/>
</dbReference>
<dbReference type="SUPFAM" id="SSF52540">
    <property type="entry name" value="P-loop containing nucleoside triphosphate hydrolases"/>
    <property type="match status" value="1"/>
</dbReference>
<keyword evidence="1" id="KW-0547">Nucleotide-binding</keyword>
<dbReference type="Proteomes" id="UP000009046">
    <property type="component" value="Unassembled WGS sequence"/>
</dbReference>
<dbReference type="Gene3D" id="3.40.50.300">
    <property type="entry name" value="P-loop containing nucleotide triphosphate hydrolases"/>
    <property type="match status" value="1"/>
</dbReference>
<keyword evidence="6" id="KW-0251">Elongation factor</keyword>
<dbReference type="HOGENOM" id="CLU_002794_4_1_1"/>
<dbReference type="STRING" id="121224.E0VMR4"/>
<evidence type="ECO:0000313" key="8">
    <source>
        <dbReference type="Proteomes" id="UP000009046"/>
    </source>
</evidence>
<dbReference type="PRINTS" id="PR00315">
    <property type="entry name" value="ELONGATNFCT"/>
</dbReference>
<dbReference type="CDD" id="cd03713">
    <property type="entry name" value="EFG_mtEFG_C"/>
    <property type="match status" value="1"/>
</dbReference>
<reference evidence="7" key="3">
    <citation type="submission" date="2020-05" db="UniProtKB">
        <authorList>
            <consortium name="EnsemblMetazoa"/>
        </authorList>
    </citation>
    <scope>IDENTIFICATION</scope>
    <source>
        <strain evidence="7">USDA</strain>
    </source>
</reference>
<dbReference type="NCBIfam" id="TIGR00231">
    <property type="entry name" value="small_GTP"/>
    <property type="match status" value="1"/>
</dbReference>
<dbReference type="SMART" id="SM00838">
    <property type="entry name" value="EFG_C"/>
    <property type="match status" value="1"/>
</dbReference>
<dbReference type="Gene3D" id="3.30.70.870">
    <property type="entry name" value="Elongation Factor G (Translational Gtpase), domain 3"/>
    <property type="match status" value="1"/>
</dbReference>
<dbReference type="InterPro" id="IPR035649">
    <property type="entry name" value="EFG_V"/>
</dbReference>
<dbReference type="Gene3D" id="3.30.70.240">
    <property type="match status" value="1"/>
</dbReference>
<accession>E0VMR4</accession>
<keyword evidence="2" id="KW-0648">Protein biosynthesis</keyword>
<keyword evidence="8" id="KW-1185">Reference proteome</keyword>
<evidence type="ECO:0000313" key="7">
    <source>
        <dbReference type="EnsemblMetazoa" id="PHUM317720-PA"/>
    </source>
</evidence>
<dbReference type="PANTHER" id="PTHR43261">
    <property type="entry name" value="TRANSLATION ELONGATION FACTOR G-RELATED"/>
    <property type="match status" value="1"/>
</dbReference>
<protein>
    <submittedName>
        <fullName evidence="6 7">Elongation factor G 2, putative</fullName>
    </submittedName>
</protein>
<dbReference type="EMBL" id="AAZO01003689">
    <property type="status" value="NOT_ANNOTATED_CDS"/>
    <property type="molecule type" value="Genomic_DNA"/>
</dbReference>
<sequence>MKFFRKFLNQIMILKHQRFKYSNQKLIHEKKILDDAHFIRNIGILAHIDAGKTTTTERMLFFSGSITHMGEVHHGNTVTDFMAQERERGITITSAFVTLNWGKHKINLLDTPGHIDFTMEVEQTLNVMDGAVVILDATAGVEAQTITVWKQADRYNVPRVIYVNKMDRPTAEFFRCRDSIIQNFKVTPLVIQIPVYDNSKNFKGVVDLLNLVKYEWDSSSFNFTQTQLNPQNGKLWENSVQARKNLVEVLADLDDSIAEKIIMDEKQLEMLSSSVLRDSIQKITIEQKGFPIVCGSSYKNIGVQCLMDTIVNYLPSPLSSKSKDLINYFEKSMTAKAFKVRHDHYKGPITFLRIYSGELFKGQKMYNARTKKTENCEKLFVAYADDYNEVQKIKMGNIAAVTGLKDTVTGDFITSSSSVYSSLKDTLKGNEKENVINCLTSGRMVPDPVFFCSVEAPSPSYETALDKALKELEKEDPSLKITTNNETKQTKKSLVSIDKSPECIENTSKIYPRQFGAIKAGVEIALTYGPKLFYPVINTKAKIHFLEIGRGTPDTLITSATIKCIKKLLQNSGTKLLEPIMLVEIITPESTVDAIFNDLGKRRADIYSPESRDLDIIIRALVPLSELLGYAKNLRIITSGKGAFTMELKYYKEMDPEEEAKAVKYVTGF</sequence>
<dbReference type="CDD" id="cd01886">
    <property type="entry name" value="EF-G"/>
    <property type="match status" value="1"/>
</dbReference>
<dbReference type="GO" id="GO:0003924">
    <property type="term" value="F:GTPase activity"/>
    <property type="evidence" value="ECO:0007669"/>
    <property type="project" value="InterPro"/>
</dbReference>
<dbReference type="InterPro" id="IPR027417">
    <property type="entry name" value="P-loop_NTPase"/>
</dbReference>
<dbReference type="EMBL" id="AAZO01003690">
    <property type="status" value="NOT_ANNOTATED_CDS"/>
    <property type="molecule type" value="Genomic_DNA"/>
</dbReference>
<evidence type="ECO:0000256" key="4">
    <source>
        <dbReference type="ARBA" id="ARBA00023134"/>
    </source>
</evidence>
<dbReference type="EMBL" id="DS235322">
    <property type="protein sequence ID" value="EEB14670.1"/>
    <property type="molecule type" value="Genomic_DNA"/>
</dbReference>
<dbReference type="InterPro" id="IPR031157">
    <property type="entry name" value="G_TR_CS"/>
</dbReference>
<dbReference type="InterPro" id="IPR053905">
    <property type="entry name" value="EF-G-like_DII"/>
</dbReference>
<evidence type="ECO:0000256" key="1">
    <source>
        <dbReference type="ARBA" id="ARBA00022741"/>
    </source>
</evidence>
<dbReference type="EnsemblMetazoa" id="PHUM317720-RA">
    <property type="protein sequence ID" value="PHUM317720-PA"/>
    <property type="gene ID" value="PHUM317720"/>
</dbReference>
<dbReference type="Pfam" id="PF22042">
    <property type="entry name" value="EF-G_D2"/>
    <property type="match status" value="1"/>
</dbReference>
<dbReference type="PANTHER" id="PTHR43261:SF1">
    <property type="entry name" value="RIBOSOME-RELEASING FACTOR 2, MITOCHONDRIAL"/>
    <property type="match status" value="1"/>
</dbReference>
<dbReference type="FunFam" id="3.40.50.300:FF:000514">
    <property type="entry name" value="Ribosome-releasing factor 2, mitochondrial"/>
    <property type="match status" value="1"/>
</dbReference>
<dbReference type="Pfam" id="PF00679">
    <property type="entry name" value="EFG_C"/>
    <property type="match status" value="1"/>
</dbReference>
<dbReference type="GO" id="GO:0005759">
    <property type="term" value="C:mitochondrial matrix"/>
    <property type="evidence" value="ECO:0007669"/>
    <property type="project" value="UniProtKB-ARBA"/>
</dbReference>
<dbReference type="RefSeq" id="XP_002427408.1">
    <property type="nucleotide sequence ID" value="XM_002427363.1"/>
</dbReference>
<dbReference type="PROSITE" id="PS00301">
    <property type="entry name" value="G_TR_1"/>
    <property type="match status" value="1"/>
</dbReference>
<dbReference type="InterPro" id="IPR000640">
    <property type="entry name" value="EFG_V-like"/>
</dbReference>
<keyword evidence="3" id="KW-0496">Mitochondrion</keyword>
<dbReference type="OrthoDB" id="198619at2759"/>
<name>E0VMR4_PEDHC</name>
<dbReference type="Gene3D" id="2.40.30.10">
    <property type="entry name" value="Translation factors"/>
    <property type="match status" value="1"/>
</dbReference>
<gene>
    <name evidence="7" type="primary">8236045</name>
    <name evidence="6" type="ORF">Phum_PHUM317720</name>
</gene>
<dbReference type="VEuPathDB" id="VectorBase:PHUM317720"/>
<dbReference type="InParanoid" id="E0VMR4"/>
<dbReference type="OMA" id="GPQFTFP"/>
<dbReference type="KEGG" id="phu:Phum_PHUM317720"/>
<dbReference type="GeneID" id="8236045"/>
<reference evidence="6" key="2">
    <citation type="submission" date="2007-04" db="EMBL/GenBank/DDBJ databases">
        <title>The genome of the human body louse.</title>
        <authorList>
            <consortium name="The Human Body Louse Genome Consortium"/>
            <person name="Kirkness E."/>
            <person name="Walenz B."/>
            <person name="Hass B."/>
            <person name="Bruggner R."/>
            <person name="Strausberg R."/>
        </authorList>
    </citation>
    <scope>NUCLEOTIDE SEQUENCE</scope>
    <source>
        <strain evidence="6">USDA</strain>
    </source>
</reference>
<dbReference type="Pfam" id="PF00009">
    <property type="entry name" value="GTP_EFTU"/>
    <property type="match status" value="1"/>
</dbReference>
<evidence type="ECO:0000256" key="3">
    <source>
        <dbReference type="ARBA" id="ARBA00023128"/>
    </source>
</evidence>
<evidence type="ECO:0000313" key="6">
    <source>
        <dbReference type="EMBL" id="EEB14670.1"/>
    </source>
</evidence>
<evidence type="ECO:0000256" key="2">
    <source>
        <dbReference type="ARBA" id="ARBA00022917"/>
    </source>
</evidence>
<dbReference type="AlphaFoldDB" id="E0VMR4"/>
<dbReference type="GO" id="GO:0005525">
    <property type="term" value="F:GTP binding"/>
    <property type="evidence" value="ECO:0007669"/>
    <property type="project" value="UniProtKB-KW"/>
</dbReference>
<dbReference type="FunCoup" id="E0VMR4">
    <property type="interactions" value="424"/>
</dbReference>
<dbReference type="InterPro" id="IPR000795">
    <property type="entry name" value="T_Tr_GTP-bd_dom"/>
</dbReference>
<dbReference type="GO" id="GO:0032543">
    <property type="term" value="P:mitochondrial translation"/>
    <property type="evidence" value="ECO:0007669"/>
    <property type="project" value="TreeGrafter"/>
</dbReference>
<keyword evidence="4" id="KW-0342">GTP-binding</keyword>
<dbReference type="GO" id="GO:0032790">
    <property type="term" value="P:ribosome disassembly"/>
    <property type="evidence" value="ECO:0007669"/>
    <property type="project" value="TreeGrafter"/>
</dbReference>